<evidence type="ECO:0000313" key="1">
    <source>
        <dbReference type="EMBL" id="ABM93710.1"/>
    </source>
</evidence>
<evidence type="ECO:0000313" key="2">
    <source>
        <dbReference type="Proteomes" id="UP000000366"/>
    </source>
</evidence>
<organism evidence="1 2">
    <name type="scientific">Methylibium petroleiphilum (strain ATCC BAA-1232 / LMG 22953 / PM1)</name>
    <dbReference type="NCBI Taxonomy" id="420662"/>
    <lineage>
        <taxon>Bacteria</taxon>
        <taxon>Pseudomonadati</taxon>
        <taxon>Pseudomonadota</taxon>
        <taxon>Betaproteobacteria</taxon>
        <taxon>Burkholderiales</taxon>
        <taxon>Sphaerotilaceae</taxon>
        <taxon>Methylibium</taxon>
    </lineage>
</organism>
<dbReference type="KEGG" id="mpt:Mpe_A0748"/>
<protein>
    <recommendedName>
        <fullName evidence="3">DUF2917 domain-containing protein</fullName>
    </recommendedName>
</protein>
<keyword evidence="2" id="KW-1185">Reference proteome</keyword>
<dbReference type="HOGENOM" id="CLU_2035347_0_0_4"/>
<dbReference type="STRING" id="420662.Mpe_A0748"/>
<dbReference type="RefSeq" id="WP_011828348.1">
    <property type="nucleotide sequence ID" value="NC_008825.1"/>
</dbReference>
<evidence type="ECO:0008006" key="3">
    <source>
        <dbReference type="Google" id="ProtNLM"/>
    </source>
</evidence>
<sequence length="121" mass="13351">MKPSSRHVLIAWNERLERTVGAALRLWRRPGAVSRPDALEVDVAFAEPYRITSPTDVWVACLSGTAWLTREGCLADTILSPGDVRRVPASGKPLVVGMPRCRLRIALLREHVAEQRGTPTA</sequence>
<dbReference type="EMBL" id="CP000555">
    <property type="protein sequence ID" value="ABM93710.1"/>
    <property type="molecule type" value="Genomic_DNA"/>
</dbReference>
<dbReference type="Proteomes" id="UP000000366">
    <property type="component" value="Chromosome"/>
</dbReference>
<reference evidence="1 2" key="1">
    <citation type="journal article" date="2007" name="J. Bacteriol.">
        <title>Whole-genome analysis of the methyl tert-butyl ether-degrading beta-proteobacterium Methylibium petroleiphilum PM1.</title>
        <authorList>
            <person name="Kane S.R."/>
            <person name="Chakicherla A.Y."/>
            <person name="Chain P.S.G."/>
            <person name="Schmidt R."/>
            <person name="Shin M.W."/>
            <person name="Legler T.C."/>
            <person name="Scow K.M."/>
            <person name="Larimer F.W."/>
            <person name="Lucas S.M."/>
            <person name="Richardson P.M."/>
            <person name="Hristova K.R."/>
        </authorList>
    </citation>
    <scope>NUCLEOTIDE SEQUENCE [LARGE SCALE GENOMIC DNA]</scope>
    <source>
        <strain evidence="2">ATCC BAA-1232 / LMG 22953 / PM1</strain>
    </source>
</reference>
<proteinExistence type="predicted"/>
<name>A2SDS1_METPP</name>
<gene>
    <name evidence="1" type="ordered locus">Mpe_A0748</name>
</gene>
<dbReference type="AlphaFoldDB" id="A2SDS1"/>
<accession>A2SDS1</accession>